<dbReference type="RefSeq" id="WP_363719809.1">
    <property type="nucleotide sequence ID" value="NZ_JBFAPR010000010.1"/>
</dbReference>
<proteinExistence type="predicted"/>
<dbReference type="EMBL" id="PYBV01000030">
    <property type="protein sequence ID" value="PYC66801.1"/>
    <property type="molecule type" value="Genomic_DNA"/>
</dbReference>
<evidence type="ECO:0000313" key="2">
    <source>
        <dbReference type="Proteomes" id="UP000248333"/>
    </source>
</evidence>
<organism evidence="1 2">
    <name type="scientific">Micromonospora arborensis</name>
    <dbReference type="NCBI Taxonomy" id="2116518"/>
    <lineage>
        <taxon>Bacteria</taxon>
        <taxon>Bacillati</taxon>
        <taxon>Actinomycetota</taxon>
        <taxon>Actinomycetes</taxon>
        <taxon>Micromonosporales</taxon>
        <taxon>Micromonosporaceae</taxon>
        <taxon>Micromonospora</taxon>
    </lineage>
</organism>
<keyword evidence="2" id="KW-1185">Reference proteome</keyword>
<dbReference type="AlphaFoldDB" id="A0A318NDQ4"/>
<accession>A0A318NDQ4</accession>
<sequence>MGVVELVGGIVQTVTQPADVPGRDHQVAVVAEVVLRHVDERLAGLAHHTTADAGDRGSEDRYDVLHAISGVEVSLCDQTQFVRIGRGKFLAREPLEEFGAAVRHFDGHDERLLPSKSRGPHRP</sequence>
<reference evidence="1 2" key="1">
    <citation type="submission" date="2018-03" db="EMBL/GenBank/DDBJ databases">
        <title>Bioinformatic expansion and discovery of thiopeptide antibiotics.</title>
        <authorList>
            <person name="Schwalen C.J."/>
            <person name="Hudson G.A."/>
            <person name="Mitchell D.A."/>
        </authorList>
    </citation>
    <scope>NUCLEOTIDE SEQUENCE [LARGE SCALE GENOMIC DNA]</scope>
    <source>
        <strain evidence="1 2">NRRL 8041</strain>
    </source>
</reference>
<protein>
    <submittedName>
        <fullName evidence="1">Uncharacterized protein</fullName>
    </submittedName>
</protein>
<dbReference type="Proteomes" id="UP000248333">
    <property type="component" value="Unassembled WGS sequence"/>
</dbReference>
<evidence type="ECO:0000313" key="1">
    <source>
        <dbReference type="EMBL" id="PYC66801.1"/>
    </source>
</evidence>
<comment type="caution">
    <text evidence="1">The sequence shown here is derived from an EMBL/GenBank/DDBJ whole genome shotgun (WGS) entry which is preliminary data.</text>
</comment>
<name>A0A318NDQ4_9ACTN</name>
<gene>
    <name evidence="1" type="ORF">C7C45_23135</name>
</gene>